<feature type="domain" description="6-phospho-N-acetylmuramidase N-terminal" evidence="2">
    <location>
        <begin position="2"/>
        <end position="233"/>
    </location>
</feature>
<accession>A0AAF0BI49</accession>
<dbReference type="InterPro" id="IPR043797">
    <property type="entry name" value="MupG_N"/>
</dbReference>
<proteinExistence type="predicted"/>
<dbReference type="InterPro" id="IPR043894">
    <property type="entry name" value="MupG_C"/>
</dbReference>
<dbReference type="RefSeq" id="WP_272163530.1">
    <property type="nucleotide sequence ID" value="NZ_CP116507.1"/>
</dbReference>
<evidence type="ECO:0000313" key="3">
    <source>
        <dbReference type="EMBL" id="WCG23150.1"/>
    </source>
</evidence>
<dbReference type="Pfam" id="PF05913">
    <property type="entry name" value="MupG_C"/>
    <property type="match status" value="1"/>
</dbReference>
<protein>
    <submittedName>
        <fullName evidence="3">MupG family TIM beta-alpha barrel fold protein</fullName>
    </submittedName>
</protein>
<dbReference type="SUPFAM" id="SSF51445">
    <property type="entry name" value="(Trans)glycosidases"/>
    <property type="match status" value="1"/>
</dbReference>
<organism evidence="3 4">
    <name type="scientific">Vagococcus lutrae</name>
    <dbReference type="NCBI Taxonomy" id="81947"/>
    <lineage>
        <taxon>Bacteria</taxon>
        <taxon>Bacillati</taxon>
        <taxon>Bacillota</taxon>
        <taxon>Bacilli</taxon>
        <taxon>Lactobacillales</taxon>
        <taxon>Enterococcaceae</taxon>
        <taxon>Vagococcus</taxon>
    </lineage>
</organism>
<dbReference type="InterPro" id="IPR029000">
    <property type="entry name" value="Cyclophilin-like_dom_sf"/>
</dbReference>
<dbReference type="PANTHER" id="PTHR38435">
    <property type="match status" value="1"/>
</dbReference>
<sequence length="357" mass="40020">MLGFSVFLSEEITEETAAYVEMMSRSGFTHVFTSLHIPEDDSSQYVPRLKALGGILKAHHMNLMVDISTTGLKQIGFDISSEDDLKAIKQLGITGLRMDYGLDLETMAFLSHHITVGLNASTLSQADAEELGRLGANFNNMELLHNYYPRPETGLSEASFREKNRQFHHLGIKNSAFVPGDARLRGPLHLGLPTLEKHRDVHPLAAAIELFQDDTIDGVYIGDETIQPLTAQQFYQYFKEACVLLPVSVKSEAHRTLFIDTHTNRMDDARDVVRSQEARFKTIPTIEPDNTVSRTVGSVTLDNCLYGRYMGELQVVKRPLPADEKVNVVATIDTHHCDLVQWIQPGQKFELVPKEKA</sequence>
<evidence type="ECO:0000259" key="2">
    <source>
        <dbReference type="Pfam" id="PF19200"/>
    </source>
</evidence>
<dbReference type="InterPro" id="IPR008589">
    <property type="entry name" value="MupG"/>
</dbReference>
<evidence type="ECO:0000259" key="1">
    <source>
        <dbReference type="Pfam" id="PF05913"/>
    </source>
</evidence>
<evidence type="ECO:0000313" key="4">
    <source>
        <dbReference type="Proteomes" id="UP001179600"/>
    </source>
</evidence>
<dbReference type="AlphaFoldDB" id="A0AAF0BI49"/>
<dbReference type="Gene3D" id="2.40.100.10">
    <property type="entry name" value="Cyclophilin-like"/>
    <property type="match status" value="1"/>
</dbReference>
<dbReference type="EMBL" id="CP116507">
    <property type="protein sequence ID" value="WCG23150.1"/>
    <property type="molecule type" value="Genomic_DNA"/>
</dbReference>
<feature type="domain" description="6-phospho-N-acetylmuramidase C-terminal" evidence="1">
    <location>
        <begin position="250"/>
        <end position="351"/>
    </location>
</feature>
<dbReference type="Gene3D" id="3.20.20.70">
    <property type="entry name" value="Aldolase class I"/>
    <property type="match status" value="1"/>
</dbReference>
<dbReference type="PANTHER" id="PTHR38435:SF2">
    <property type="entry name" value="DUF871 DOMAIN-CONTAINING PROTEIN"/>
    <property type="match status" value="1"/>
</dbReference>
<dbReference type="InterPro" id="IPR017853">
    <property type="entry name" value="GH"/>
</dbReference>
<dbReference type="Proteomes" id="UP001179600">
    <property type="component" value="Chromosome"/>
</dbReference>
<gene>
    <name evidence="3" type="ORF">PML95_02610</name>
</gene>
<dbReference type="Pfam" id="PF19200">
    <property type="entry name" value="MupG_N"/>
    <property type="match status" value="1"/>
</dbReference>
<reference evidence="3" key="1">
    <citation type="submission" date="2023-01" db="EMBL/GenBank/DDBJ databases">
        <title>Oxazolidinone resistance genes in florfenicol resistant enterococci from beef cattle and veal calves at slaughter.</title>
        <authorList>
            <person name="Biggel M."/>
        </authorList>
    </citation>
    <scope>NUCLEOTIDE SEQUENCE</scope>
    <source>
        <strain evidence="3">K204-1</strain>
    </source>
</reference>
<dbReference type="SUPFAM" id="SSF50891">
    <property type="entry name" value="Cyclophilin-like"/>
    <property type="match status" value="1"/>
</dbReference>
<name>A0AAF0BI49_9ENTE</name>
<dbReference type="InterPro" id="IPR013785">
    <property type="entry name" value="Aldolase_TIM"/>
</dbReference>